<dbReference type="AlphaFoldDB" id="A0A9P9FBS9"/>
<name>A0A9P9FBS9_9HYPO</name>
<reference evidence="1" key="1">
    <citation type="journal article" date="2021" name="Nat. Commun.">
        <title>Genetic determinants of endophytism in the Arabidopsis root mycobiome.</title>
        <authorList>
            <person name="Mesny F."/>
            <person name="Miyauchi S."/>
            <person name="Thiergart T."/>
            <person name="Pickel B."/>
            <person name="Atanasova L."/>
            <person name="Karlsson M."/>
            <person name="Huettel B."/>
            <person name="Barry K.W."/>
            <person name="Haridas S."/>
            <person name="Chen C."/>
            <person name="Bauer D."/>
            <person name="Andreopoulos W."/>
            <person name="Pangilinan J."/>
            <person name="LaButti K."/>
            <person name="Riley R."/>
            <person name="Lipzen A."/>
            <person name="Clum A."/>
            <person name="Drula E."/>
            <person name="Henrissat B."/>
            <person name="Kohler A."/>
            <person name="Grigoriev I.V."/>
            <person name="Martin F.M."/>
            <person name="Hacquard S."/>
        </authorList>
    </citation>
    <scope>NUCLEOTIDE SEQUENCE</scope>
    <source>
        <strain evidence="1">MPI-CAGE-AT-0021</strain>
    </source>
</reference>
<keyword evidence="2" id="KW-1185">Reference proteome</keyword>
<proteinExistence type="predicted"/>
<dbReference type="Proteomes" id="UP000717696">
    <property type="component" value="Unassembled WGS sequence"/>
</dbReference>
<evidence type="ECO:0000313" key="2">
    <source>
        <dbReference type="Proteomes" id="UP000717696"/>
    </source>
</evidence>
<accession>A0A9P9FBS9</accession>
<dbReference type="EMBL" id="JAGMUU010000003">
    <property type="protein sequence ID" value="KAH7157610.1"/>
    <property type="molecule type" value="Genomic_DNA"/>
</dbReference>
<sequence length="153" mass="17021">MTQCSAIALARSQRAERQWLWLWSLPRRRQSPCLAQPICPPVLGCRMSRCRHHLYDAATLGLSKSVDAQLILILMLTLAHVLVDPFDLSRVRPVLFDCCNGHQRLTASIAALPATPTLGATVAATVPLHLDSLQRRILPRPSFCVPRLSCFCN</sequence>
<organism evidence="1 2">
    <name type="scientific">Dactylonectria estremocensis</name>
    <dbReference type="NCBI Taxonomy" id="1079267"/>
    <lineage>
        <taxon>Eukaryota</taxon>
        <taxon>Fungi</taxon>
        <taxon>Dikarya</taxon>
        <taxon>Ascomycota</taxon>
        <taxon>Pezizomycotina</taxon>
        <taxon>Sordariomycetes</taxon>
        <taxon>Hypocreomycetidae</taxon>
        <taxon>Hypocreales</taxon>
        <taxon>Nectriaceae</taxon>
        <taxon>Dactylonectria</taxon>
    </lineage>
</organism>
<protein>
    <submittedName>
        <fullName evidence="1">Uncharacterized protein</fullName>
    </submittedName>
</protein>
<gene>
    <name evidence="1" type="ORF">B0J13DRAFT_174606</name>
</gene>
<evidence type="ECO:0000313" key="1">
    <source>
        <dbReference type="EMBL" id="KAH7157610.1"/>
    </source>
</evidence>
<comment type="caution">
    <text evidence="1">The sequence shown here is derived from an EMBL/GenBank/DDBJ whole genome shotgun (WGS) entry which is preliminary data.</text>
</comment>